<sequence>MMKSALKRLFVKEQVEVVEVQKPSSELSRPPASSSSPECLSNSLSTQLYIHPQGAEDELSDVIVKKEDINVAPSKRSAFSYLSEKLARSSWAGMVHKSPARATLEYQAQPSVAPLSAERTNAWKSPTKRAYSRSMDITVLNHHPVAPIGPQEKLPCVDHLGDSEWTRALTGNIKSVAQVHGAMGYPGVSMPNSPCASQIGRGSTGHFVRHRQSSPMWYVGGAGSGVDVALLLQANQSMPIPVPNQPGAHTPLMDDVDDALESEMRYLDGDGDNYGDDGVHCFTSTLPSVVPPALLEAAAEAGVSLEVDLDTEVELSNDPPLGHGSAGTVFKAVYNGKSCAVKMLSQDVLFGAGCAELHSFVQEAVVMAPLRHPNIVTFLGGSLQPPHVFLLAELCDTSLDAWIHRGVEPRAFAPEGPRRTGPWSESGRCGGQLNTRQMLKVALDVAMGLQYLHGRTPAIVHRDLKPANILIDSNGMAKISDFGLARLKTSNAIHTRAPEVGSVGYMAPECFTSEHGLLTDKCDTWSLGTILWEMVSRKRPFSGLTLTEYYREVVLRKSRLQIPQDDGVCPMALRRLISSCWYDNPEERPSCAHIVAELTRMLKYCPRDIV</sequence>
<protein>
    <recommendedName>
        <fullName evidence="2">Protein kinase domain-containing protein</fullName>
    </recommendedName>
</protein>
<feature type="region of interest" description="Disordered" evidence="1">
    <location>
        <begin position="21"/>
        <end position="40"/>
    </location>
</feature>
<name>A0ABQ5SHK8_9CHLO</name>
<dbReference type="InterPro" id="IPR051681">
    <property type="entry name" value="Ser/Thr_Kinases-Pseudokinases"/>
</dbReference>
<reference evidence="3 4" key="1">
    <citation type="journal article" date="2023" name="IScience">
        <title>Expanded male sex-determining region conserved during the evolution of homothallism in the green alga Volvox.</title>
        <authorList>
            <person name="Yamamoto K."/>
            <person name="Matsuzaki R."/>
            <person name="Mahakham W."/>
            <person name="Heman W."/>
            <person name="Sekimoto H."/>
            <person name="Kawachi M."/>
            <person name="Minakuchi Y."/>
            <person name="Toyoda A."/>
            <person name="Nozaki H."/>
        </authorList>
    </citation>
    <scope>NUCLEOTIDE SEQUENCE [LARGE SCALE GENOMIC DNA]</scope>
    <source>
        <strain evidence="3 4">NIES-4468</strain>
    </source>
</reference>
<evidence type="ECO:0000313" key="3">
    <source>
        <dbReference type="EMBL" id="GLI68953.1"/>
    </source>
</evidence>
<dbReference type="EMBL" id="BSDZ01000080">
    <property type="protein sequence ID" value="GLI68953.1"/>
    <property type="molecule type" value="Genomic_DNA"/>
</dbReference>
<dbReference type="PROSITE" id="PS00108">
    <property type="entry name" value="PROTEIN_KINASE_ST"/>
    <property type="match status" value="1"/>
</dbReference>
<keyword evidence="4" id="KW-1185">Reference proteome</keyword>
<dbReference type="Gene3D" id="3.30.200.20">
    <property type="entry name" value="Phosphorylase Kinase, domain 1"/>
    <property type="match status" value="1"/>
</dbReference>
<dbReference type="InterPro" id="IPR001245">
    <property type="entry name" value="Ser-Thr/Tyr_kinase_cat_dom"/>
</dbReference>
<dbReference type="InterPro" id="IPR000719">
    <property type="entry name" value="Prot_kinase_dom"/>
</dbReference>
<dbReference type="SUPFAM" id="SSF56112">
    <property type="entry name" value="Protein kinase-like (PK-like)"/>
    <property type="match status" value="1"/>
</dbReference>
<dbReference type="PANTHER" id="PTHR44329">
    <property type="entry name" value="SERINE/THREONINE-PROTEIN KINASE TNNI3K-RELATED"/>
    <property type="match status" value="1"/>
</dbReference>
<organism evidence="3 4">
    <name type="scientific">Volvox africanus</name>
    <dbReference type="NCBI Taxonomy" id="51714"/>
    <lineage>
        <taxon>Eukaryota</taxon>
        <taxon>Viridiplantae</taxon>
        <taxon>Chlorophyta</taxon>
        <taxon>core chlorophytes</taxon>
        <taxon>Chlorophyceae</taxon>
        <taxon>CS clade</taxon>
        <taxon>Chlamydomonadales</taxon>
        <taxon>Volvocaceae</taxon>
        <taxon>Volvox</taxon>
    </lineage>
</organism>
<evidence type="ECO:0000259" key="2">
    <source>
        <dbReference type="PROSITE" id="PS50011"/>
    </source>
</evidence>
<evidence type="ECO:0000313" key="4">
    <source>
        <dbReference type="Proteomes" id="UP001165090"/>
    </source>
</evidence>
<accession>A0ABQ5SHK8</accession>
<dbReference type="PANTHER" id="PTHR44329:SF214">
    <property type="entry name" value="PROTEIN KINASE DOMAIN-CONTAINING PROTEIN"/>
    <property type="match status" value="1"/>
</dbReference>
<proteinExistence type="predicted"/>
<dbReference type="InterPro" id="IPR011009">
    <property type="entry name" value="Kinase-like_dom_sf"/>
</dbReference>
<evidence type="ECO:0000256" key="1">
    <source>
        <dbReference type="SAM" id="MobiDB-lite"/>
    </source>
</evidence>
<comment type="caution">
    <text evidence="3">The sequence shown here is derived from an EMBL/GenBank/DDBJ whole genome shotgun (WGS) entry which is preliminary data.</text>
</comment>
<dbReference type="Gene3D" id="1.10.510.10">
    <property type="entry name" value="Transferase(Phosphotransferase) domain 1"/>
    <property type="match status" value="1"/>
</dbReference>
<dbReference type="CDD" id="cd13999">
    <property type="entry name" value="STKc_MAP3K-like"/>
    <property type="match status" value="1"/>
</dbReference>
<dbReference type="Pfam" id="PF07714">
    <property type="entry name" value="PK_Tyr_Ser-Thr"/>
    <property type="match status" value="1"/>
</dbReference>
<dbReference type="SMART" id="SM00220">
    <property type="entry name" value="S_TKc"/>
    <property type="match status" value="1"/>
</dbReference>
<feature type="domain" description="Protein kinase" evidence="2">
    <location>
        <begin position="315"/>
        <end position="602"/>
    </location>
</feature>
<gene>
    <name evidence="3" type="ORF">VaNZ11_013479</name>
</gene>
<dbReference type="InterPro" id="IPR008271">
    <property type="entry name" value="Ser/Thr_kinase_AS"/>
</dbReference>
<dbReference type="Proteomes" id="UP001165090">
    <property type="component" value="Unassembled WGS sequence"/>
</dbReference>
<dbReference type="PROSITE" id="PS50011">
    <property type="entry name" value="PROTEIN_KINASE_DOM"/>
    <property type="match status" value="1"/>
</dbReference>